<protein>
    <recommendedName>
        <fullName evidence="10">VWFA domain-containing protein</fullName>
    </recommendedName>
</protein>
<evidence type="ECO:0000313" key="11">
    <source>
        <dbReference type="EMBL" id="KAL3856129.1"/>
    </source>
</evidence>
<evidence type="ECO:0000256" key="5">
    <source>
        <dbReference type="ARBA" id="ARBA00022737"/>
    </source>
</evidence>
<accession>A0ABD3V394</accession>
<reference evidence="11 12" key="1">
    <citation type="submission" date="2024-11" db="EMBL/GenBank/DDBJ databases">
        <title>Chromosome-level genome assembly of the freshwater bivalve Anodonta woodiana.</title>
        <authorList>
            <person name="Chen X."/>
        </authorList>
    </citation>
    <scope>NUCLEOTIDE SEQUENCE [LARGE SCALE GENOMIC DNA]</scope>
    <source>
        <strain evidence="11">MN2024</strain>
        <tissue evidence="11">Gills</tissue>
    </source>
</reference>
<dbReference type="FunFam" id="3.40.50.410:FF:000003">
    <property type="entry name" value="Collagen type VI alpha 3 chain"/>
    <property type="match status" value="1"/>
</dbReference>
<evidence type="ECO:0000256" key="3">
    <source>
        <dbReference type="ARBA" id="ARBA00022530"/>
    </source>
</evidence>
<evidence type="ECO:0000256" key="9">
    <source>
        <dbReference type="SAM" id="SignalP"/>
    </source>
</evidence>
<dbReference type="PROSITE" id="PS50234">
    <property type="entry name" value="VWFA"/>
    <property type="match status" value="2"/>
</dbReference>
<feature type="domain" description="VWFA" evidence="10">
    <location>
        <begin position="28"/>
        <end position="205"/>
    </location>
</feature>
<dbReference type="PANTHER" id="PTHR24020:SF84">
    <property type="entry name" value="VWFA DOMAIN-CONTAINING PROTEIN"/>
    <property type="match status" value="1"/>
</dbReference>
<dbReference type="Proteomes" id="UP001634394">
    <property type="component" value="Unassembled WGS sequence"/>
</dbReference>
<dbReference type="PRINTS" id="PR00453">
    <property type="entry name" value="VWFADOMAIN"/>
</dbReference>
<dbReference type="SUPFAM" id="SSF53300">
    <property type="entry name" value="vWA-like"/>
    <property type="match status" value="2"/>
</dbReference>
<evidence type="ECO:0000313" key="12">
    <source>
        <dbReference type="Proteomes" id="UP001634394"/>
    </source>
</evidence>
<dbReference type="Gene3D" id="3.40.50.410">
    <property type="entry name" value="von Willebrand factor, type A domain"/>
    <property type="match status" value="2"/>
</dbReference>
<keyword evidence="2" id="KW-0964">Secreted</keyword>
<gene>
    <name evidence="11" type="ORF">ACJMK2_015322</name>
</gene>
<dbReference type="InterPro" id="IPR036465">
    <property type="entry name" value="vWFA_dom_sf"/>
</dbReference>
<dbReference type="Pfam" id="PF00092">
    <property type="entry name" value="VWA"/>
    <property type="match status" value="2"/>
</dbReference>
<dbReference type="SMART" id="SM00327">
    <property type="entry name" value="VWA"/>
    <property type="match status" value="2"/>
</dbReference>
<evidence type="ECO:0000256" key="1">
    <source>
        <dbReference type="ARBA" id="ARBA00004498"/>
    </source>
</evidence>
<dbReference type="AlphaFoldDB" id="A0ABD3V394"/>
<feature type="domain" description="VWFA" evidence="10">
    <location>
        <begin position="228"/>
        <end position="406"/>
    </location>
</feature>
<keyword evidence="8" id="KW-0325">Glycoprotein</keyword>
<name>A0ABD3V394_SINWO</name>
<keyword evidence="12" id="KW-1185">Reference proteome</keyword>
<feature type="signal peptide" evidence="9">
    <location>
        <begin position="1"/>
        <end position="20"/>
    </location>
</feature>
<keyword evidence="6" id="KW-0130">Cell adhesion</keyword>
<dbReference type="CDD" id="cd01472">
    <property type="entry name" value="vWA_collagen"/>
    <property type="match status" value="2"/>
</dbReference>
<evidence type="ECO:0000256" key="4">
    <source>
        <dbReference type="ARBA" id="ARBA00022729"/>
    </source>
</evidence>
<keyword evidence="5" id="KW-0677">Repeat</keyword>
<dbReference type="InterPro" id="IPR050525">
    <property type="entry name" value="ECM_Assembly_Org"/>
</dbReference>
<feature type="chain" id="PRO_5044877185" description="VWFA domain-containing protein" evidence="9">
    <location>
        <begin position="21"/>
        <end position="420"/>
    </location>
</feature>
<evidence type="ECO:0000256" key="7">
    <source>
        <dbReference type="ARBA" id="ARBA00023119"/>
    </source>
</evidence>
<sequence>MSRTMLTYMLLATLAADSKAKLCGNIADIVFVIDSSSSIWEPYFKQQLQFVQQMVKTFDVSQKKTRIGAINFSNRVVREFHLKTHDSKERVLSAISEVEYTAGDSTNTNEALMVLRTEYFTERSGDRSDVPNIAILLTDGESTLMAETVKEANLNKETGLSMFAIGIGHNVNEEELTLIASAPKADFMYILKNVTELQTEAFTQLISHKACKILKNDTNEEKCTRIVDMVFVIDSSRSIWINYFKQQLEFVKHLVSAFDVGQGKTRIGAINFSDRHMTEFHLNSFDSKEDILNAVSNVQYTAGGTTNTFDALRLLRTEAFSAVNGDRSDIPNIAILLTDGESSNMASTVKEAKLTREAGVTIFGIGIGDKINKEELEQIASSPTSDYMHILESFTELQAGDFVKRIIDVTCKGKELYLHG</sequence>
<dbReference type="InterPro" id="IPR002035">
    <property type="entry name" value="VWF_A"/>
</dbReference>
<evidence type="ECO:0000256" key="6">
    <source>
        <dbReference type="ARBA" id="ARBA00022889"/>
    </source>
</evidence>
<dbReference type="EMBL" id="JBJQND010000014">
    <property type="protein sequence ID" value="KAL3856129.1"/>
    <property type="molecule type" value="Genomic_DNA"/>
</dbReference>
<comment type="caution">
    <text evidence="11">The sequence shown here is derived from an EMBL/GenBank/DDBJ whole genome shotgun (WGS) entry which is preliminary data.</text>
</comment>
<keyword evidence="4 9" id="KW-0732">Signal</keyword>
<proteinExistence type="predicted"/>
<evidence type="ECO:0000256" key="2">
    <source>
        <dbReference type="ARBA" id="ARBA00022525"/>
    </source>
</evidence>
<dbReference type="PANTHER" id="PTHR24020">
    <property type="entry name" value="COLLAGEN ALPHA"/>
    <property type="match status" value="1"/>
</dbReference>
<evidence type="ECO:0000259" key="10">
    <source>
        <dbReference type="PROSITE" id="PS50234"/>
    </source>
</evidence>
<comment type="subcellular location">
    <subcellularLocation>
        <location evidence="1">Secreted</location>
        <location evidence="1">Extracellular space</location>
        <location evidence="1">Extracellular matrix</location>
    </subcellularLocation>
</comment>
<keyword evidence="7" id="KW-0176">Collagen</keyword>
<keyword evidence="3" id="KW-0272">Extracellular matrix</keyword>
<dbReference type="GO" id="GO:0005581">
    <property type="term" value="C:collagen trimer"/>
    <property type="evidence" value="ECO:0007669"/>
    <property type="project" value="UniProtKB-KW"/>
</dbReference>
<dbReference type="FunFam" id="3.40.50.410:FF:000004">
    <property type="entry name" value="collagen alpha-6(VI) chain"/>
    <property type="match status" value="1"/>
</dbReference>
<organism evidence="11 12">
    <name type="scientific">Sinanodonta woodiana</name>
    <name type="common">Chinese pond mussel</name>
    <name type="synonym">Anodonta woodiana</name>
    <dbReference type="NCBI Taxonomy" id="1069815"/>
    <lineage>
        <taxon>Eukaryota</taxon>
        <taxon>Metazoa</taxon>
        <taxon>Spiralia</taxon>
        <taxon>Lophotrochozoa</taxon>
        <taxon>Mollusca</taxon>
        <taxon>Bivalvia</taxon>
        <taxon>Autobranchia</taxon>
        <taxon>Heteroconchia</taxon>
        <taxon>Palaeoheterodonta</taxon>
        <taxon>Unionida</taxon>
        <taxon>Unionoidea</taxon>
        <taxon>Unionidae</taxon>
        <taxon>Unioninae</taxon>
        <taxon>Sinanodonta</taxon>
    </lineage>
</organism>
<evidence type="ECO:0000256" key="8">
    <source>
        <dbReference type="ARBA" id="ARBA00023180"/>
    </source>
</evidence>
<dbReference type="GO" id="GO:0007155">
    <property type="term" value="P:cell adhesion"/>
    <property type="evidence" value="ECO:0007669"/>
    <property type="project" value="UniProtKB-KW"/>
</dbReference>